<organism evidence="2 3">
    <name type="scientific">Thermococcus piezophilus</name>
    <dbReference type="NCBI Taxonomy" id="1712654"/>
    <lineage>
        <taxon>Archaea</taxon>
        <taxon>Methanobacteriati</taxon>
        <taxon>Methanobacteriota</taxon>
        <taxon>Thermococci</taxon>
        <taxon>Thermococcales</taxon>
        <taxon>Thermococcaceae</taxon>
        <taxon>Thermococcus</taxon>
    </lineage>
</organism>
<evidence type="ECO:0000256" key="1">
    <source>
        <dbReference type="SAM" id="Phobius"/>
    </source>
</evidence>
<gene>
    <name evidence="2" type="ORF">A7C91_08240</name>
</gene>
<dbReference type="STRING" id="1712654.A7C91_08240"/>
<keyword evidence="1" id="KW-0472">Membrane</keyword>
<keyword evidence="3" id="KW-1185">Reference proteome</keyword>
<dbReference type="KEGG" id="tpie:A7C91_08240"/>
<name>A0A172WIP9_9EURY</name>
<sequence>MRHSKRHYAFALFIFFLMLLVTVIGLFWRHPTTDSTQETSLPAYVIFQNKIASMALDHCYQQNPDWRCRGITLCAWPNGTATAIVYANYTIKCIGSTCYSVNGTYYRVVINTTDWSVVKFEPAEEGIVQRVISECGRVWNTTEK</sequence>
<keyword evidence="1" id="KW-0812">Transmembrane</keyword>
<reference evidence="3" key="1">
    <citation type="journal article" date="2016" name="Syst. Appl. Microbiol.">
        <title>Thermococcus piezophilus sp. nov., a novel hyperthermophilic and piezophilic archaeon with a broad pressure range for growth, isolated from a deepest hydrothermal vent at the Mid-Cayman Rise.</title>
        <authorList>
            <person name="Dalmasso C."/>
            <person name="Oger P."/>
            <person name="Selva G."/>
            <person name="Courtine D."/>
            <person name="L'Haridon S."/>
            <person name="Garlaschelli A."/>
            <person name="Roussel E."/>
            <person name="Miyazaki J."/>
            <person name="Reveillaud J."/>
            <person name="Jebbar M."/>
            <person name="Takai K."/>
            <person name="Maignien L."/>
            <person name="Alain K."/>
        </authorList>
    </citation>
    <scope>NUCLEOTIDE SEQUENCE [LARGE SCALE GENOMIC DNA]</scope>
    <source>
        <strain evidence="3">CDGS</strain>
    </source>
</reference>
<evidence type="ECO:0000313" key="2">
    <source>
        <dbReference type="EMBL" id="ANF23155.1"/>
    </source>
</evidence>
<protein>
    <submittedName>
        <fullName evidence="2">Uncharacterized protein</fullName>
    </submittedName>
</protein>
<keyword evidence="1" id="KW-1133">Transmembrane helix</keyword>
<dbReference type="EMBL" id="CP015520">
    <property type="protein sequence ID" value="ANF23155.1"/>
    <property type="molecule type" value="Genomic_DNA"/>
</dbReference>
<dbReference type="Proteomes" id="UP000076969">
    <property type="component" value="Chromosome"/>
</dbReference>
<proteinExistence type="predicted"/>
<evidence type="ECO:0000313" key="3">
    <source>
        <dbReference type="Proteomes" id="UP000076969"/>
    </source>
</evidence>
<feature type="transmembrane region" description="Helical" evidence="1">
    <location>
        <begin position="7"/>
        <end position="28"/>
    </location>
</feature>
<accession>A0A172WIP9</accession>
<dbReference type="AlphaFoldDB" id="A0A172WIP9"/>